<comment type="caution">
    <text evidence="9">The sequence shown here is derived from an EMBL/GenBank/DDBJ whole genome shotgun (WGS) entry which is preliminary data.</text>
</comment>
<dbReference type="InterPro" id="IPR014710">
    <property type="entry name" value="RmlC-like_jellyroll"/>
</dbReference>
<evidence type="ECO:0000256" key="5">
    <source>
        <dbReference type="ARBA" id="ARBA00023277"/>
    </source>
</evidence>
<dbReference type="EMBL" id="BJYM01000013">
    <property type="protein sequence ID" value="GEN88448.1"/>
    <property type="molecule type" value="Genomic_DNA"/>
</dbReference>
<dbReference type="OrthoDB" id="9781654at2"/>
<protein>
    <recommendedName>
        <fullName evidence="8">D-lyxose ketol-isomerase</fullName>
        <ecNumber evidence="8">5.3.1.15</ecNumber>
    </recommendedName>
</protein>
<name>A0A511ZLX0_9BACI</name>
<evidence type="ECO:0000256" key="3">
    <source>
        <dbReference type="ARBA" id="ARBA00023211"/>
    </source>
</evidence>
<dbReference type="Proteomes" id="UP000321558">
    <property type="component" value="Unassembled WGS sequence"/>
</dbReference>
<reference evidence="9 10" key="1">
    <citation type="submission" date="2019-07" db="EMBL/GenBank/DDBJ databases">
        <title>Whole genome shotgun sequence of Oceanobacillus sojae NBRC 105379.</title>
        <authorList>
            <person name="Hosoyama A."/>
            <person name="Uohara A."/>
            <person name="Ohji S."/>
            <person name="Ichikawa N."/>
        </authorList>
    </citation>
    <scope>NUCLEOTIDE SEQUENCE [LARGE SCALE GENOMIC DNA]</scope>
    <source>
        <strain evidence="9 10">NBRC 105379</strain>
    </source>
</reference>
<keyword evidence="2" id="KW-0479">Metal-binding</keyword>
<comment type="catalytic activity">
    <reaction evidence="6">
        <text>D-lyxose = D-xylulose</text>
        <dbReference type="Rhea" id="RHEA:14201"/>
        <dbReference type="ChEBI" id="CHEBI:16789"/>
        <dbReference type="ChEBI" id="CHEBI:17140"/>
        <dbReference type="EC" id="5.3.1.15"/>
    </reaction>
</comment>
<evidence type="ECO:0000256" key="8">
    <source>
        <dbReference type="ARBA" id="ARBA00044972"/>
    </source>
</evidence>
<keyword evidence="5" id="KW-0119">Carbohydrate metabolism</keyword>
<organism evidence="9 10">
    <name type="scientific">Oceanobacillus sojae</name>
    <dbReference type="NCBI Taxonomy" id="582851"/>
    <lineage>
        <taxon>Bacteria</taxon>
        <taxon>Bacillati</taxon>
        <taxon>Bacillota</taxon>
        <taxon>Bacilli</taxon>
        <taxon>Bacillales</taxon>
        <taxon>Bacillaceae</taxon>
        <taxon>Oceanobacillus</taxon>
    </lineage>
</organism>
<sequence>MEMKDYQRQVLEYFQKAGIVLTPLEVKNLEIADFGLRNLREEALNLVVYENNAHYCAKEMVLLPNQTCPEHRHPPVKGRKGKLETFRCRYGKVYLYVEGDKSSAIQATVPEGKEDFYTAREEHILYPGDQFTISPNVLHWFQAGPKGAVISEFSTTSDDASDIFSDPSVQRV</sequence>
<dbReference type="GO" id="GO:0047828">
    <property type="term" value="F:D-lyxose ketol-isomerase activity"/>
    <property type="evidence" value="ECO:0007669"/>
    <property type="project" value="UniProtKB-EC"/>
</dbReference>
<evidence type="ECO:0000256" key="4">
    <source>
        <dbReference type="ARBA" id="ARBA00023235"/>
    </source>
</evidence>
<evidence type="ECO:0000256" key="2">
    <source>
        <dbReference type="ARBA" id="ARBA00022723"/>
    </source>
</evidence>
<dbReference type="GO" id="GO:0046872">
    <property type="term" value="F:metal ion binding"/>
    <property type="evidence" value="ECO:0007669"/>
    <property type="project" value="UniProtKB-KW"/>
</dbReference>
<keyword evidence="4 9" id="KW-0413">Isomerase</keyword>
<evidence type="ECO:0000256" key="7">
    <source>
        <dbReference type="ARBA" id="ARBA00044951"/>
    </source>
</evidence>
<evidence type="ECO:0000313" key="9">
    <source>
        <dbReference type="EMBL" id="GEN88448.1"/>
    </source>
</evidence>
<dbReference type="EC" id="5.3.1.15" evidence="8"/>
<evidence type="ECO:0000256" key="6">
    <source>
        <dbReference type="ARBA" id="ARBA00044907"/>
    </source>
</evidence>
<dbReference type="SUPFAM" id="SSF51182">
    <property type="entry name" value="RmlC-like cupins"/>
    <property type="match status" value="1"/>
</dbReference>
<dbReference type="CDD" id="cd20308">
    <property type="entry name" value="cupin_YdaE"/>
    <property type="match status" value="1"/>
</dbReference>
<gene>
    <name evidence="9" type="primary">ydaE</name>
    <name evidence="9" type="ORF">OSO01_31870</name>
</gene>
<dbReference type="AlphaFoldDB" id="A0A511ZLX0"/>
<keyword evidence="3" id="KW-0464">Manganese</keyword>
<evidence type="ECO:0000256" key="1">
    <source>
        <dbReference type="ARBA" id="ARBA00001936"/>
    </source>
</evidence>
<comment type="cofactor">
    <cofactor evidence="1">
        <name>Mn(2+)</name>
        <dbReference type="ChEBI" id="CHEBI:29035"/>
    </cofactor>
</comment>
<dbReference type="InterPro" id="IPR010864">
    <property type="entry name" value="D-lyxose_isomer"/>
</dbReference>
<dbReference type="Gene3D" id="2.60.120.10">
    <property type="entry name" value="Jelly Rolls"/>
    <property type="match status" value="1"/>
</dbReference>
<dbReference type="Pfam" id="PF07385">
    <property type="entry name" value="Lyx_isomer"/>
    <property type="match status" value="1"/>
</dbReference>
<evidence type="ECO:0000313" key="10">
    <source>
        <dbReference type="Proteomes" id="UP000321558"/>
    </source>
</evidence>
<comment type="similarity">
    <text evidence="7">Belongs to the D-lyxose ketol-isomerase family.</text>
</comment>
<keyword evidence="10" id="KW-1185">Reference proteome</keyword>
<accession>A0A511ZLX0</accession>
<dbReference type="InterPro" id="IPR011051">
    <property type="entry name" value="RmlC_Cupin_sf"/>
</dbReference>
<proteinExistence type="inferred from homology"/>